<keyword evidence="2" id="KW-1185">Reference proteome</keyword>
<dbReference type="Proteomes" id="UP000323506">
    <property type="component" value="Chromosome A03"/>
</dbReference>
<reference evidence="1 2" key="1">
    <citation type="submission" date="2019-06" db="EMBL/GenBank/DDBJ databases">
        <title>WGS assembly of Gossypium darwinii.</title>
        <authorList>
            <person name="Chen Z.J."/>
            <person name="Sreedasyam A."/>
            <person name="Ando A."/>
            <person name="Song Q."/>
            <person name="De L."/>
            <person name="Hulse-Kemp A."/>
            <person name="Ding M."/>
            <person name="Ye W."/>
            <person name="Kirkbride R."/>
            <person name="Jenkins J."/>
            <person name="Plott C."/>
            <person name="Lovell J."/>
            <person name="Lin Y.-M."/>
            <person name="Vaughn R."/>
            <person name="Liu B."/>
            <person name="Li W."/>
            <person name="Simpson S."/>
            <person name="Scheffler B."/>
            <person name="Saski C."/>
            <person name="Grover C."/>
            <person name="Hu G."/>
            <person name="Conover J."/>
            <person name="Carlson J."/>
            <person name="Shu S."/>
            <person name="Boston L."/>
            <person name="Williams M."/>
            <person name="Peterson D."/>
            <person name="Mcgee K."/>
            <person name="Jones D."/>
            <person name="Wendel J."/>
            <person name="Stelly D."/>
            <person name="Grimwood J."/>
            <person name="Schmutz J."/>
        </authorList>
    </citation>
    <scope>NUCLEOTIDE SEQUENCE [LARGE SCALE GENOMIC DNA]</scope>
    <source>
        <strain evidence="1">1808015.09</strain>
    </source>
</reference>
<evidence type="ECO:0000313" key="1">
    <source>
        <dbReference type="EMBL" id="TYH24147.1"/>
    </source>
</evidence>
<accession>A0A5D2H1X6</accession>
<evidence type="ECO:0000313" key="2">
    <source>
        <dbReference type="Proteomes" id="UP000323506"/>
    </source>
</evidence>
<dbReference type="EMBL" id="CM017690">
    <property type="protein sequence ID" value="TYH24147.1"/>
    <property type="molecule type" value="Genomic_DNA"/>
</dbReference>
<name>A0A5D2H1X6_GOSDA</name>
<organism evidence="1 2">
    <name type="scientific">Gossypium darwinii</name>
    <name type="common">Darwin's cotton</name>
    <name type="synonym">Gossypium barbadense var. darwinii</name>
    <dbReference type="NCBI Taxonomy" id="34276"/>
    <lineage>
        <taxon>Eukaryota</taxon>
        <taxon>Viridiplantae</taxon>
        <taxon>Streptophyta</taxon>
        <taxon>Embryophyta</taxon>
        <taxon>Tracheophyta</taxon>
        <taxon>Spermatophyta</taxon>
        <taxon>Magnoliopsida</taxon>
        <taxon>eudicotyledons</taxon>
        <taxon>Gunneridae</taxon>
        <taxon>Pentapetalae</taxon>
        <taxon>rosids</taxon>
        <taxon>malvids</taxon>
        <taxon>Malvales</taxon>
        <taxon>Malvaceae</taxon>
        <taxon>Malvoideae</taxon>
        <taxon>Gossypium</taxon>
    </lineage>
</organism>
<protein>
    <submittedName>
        <fullName evidence="1">Uncharacterized protein</fullName>
    </submittedName>
</protein>
<sequence length="37" mass="4417">MYTEDLQFVLQVKVWCIKQEANVIKIDMKANICCVWI</sequence>
<dbReference type="AlphaFoldDB" id="A0A5D2H1X6"/>
<gene>
    <name evidence="1" type="ORF">ES288_A03G068100v1</name>
</gene>
<proteinExistence type="predicted"/>
<dbReference type="EMBL" id="CM017690">
    <property type="protein sequence ID" value="TYH24146.1"/>
    <property type="molecule type" value="Genomic_DNA"/>
</dbReference>